<evidence type="ECO:0000313" key="19">
    <source>
        <dbReference type="EMBL" id="EGF23516.1"/>
    </source>
</evidence>
<evidence type="ECO:0000256" key="17">
    <source>
        <dbReference type="SAM" id="MobiDB-lite"/>
    </source>
</evidence>
<dbReference type="GO" id="GO:0008360">
    <property type="term" value="P:regulation of cell shape"/>
    <property type="evidence" value="ECO:0007669"/>
    <property type="project" value="UniProtKB-KW"/>
</dbReference>
<dbReference type="GO" id="GO:0051301">
    <property type="term" value="P:cell division"/>
    <property type="evidence" value="ECO:0007669"/>
    <property type="project" value="InterPro"/>
</dbReference>
<evidence type="ECO:0000256" key="12">
    <source>
        <dbReference type="ARBA" id="ARBA00041185"/>
    </source>
</evidence>
<dbReference type="EMBL" id="ACGK02000001">
    <property type="protein sequence ID" value="EGF23516.1"/>
    <property type="molecule type" value="Genomic_DNA"/>
</dbReference>
<dbReference type="GO" id="GO:0009252">
    <property type="term" value="P:peptidoglycan biosynthetic process"/>
    <property type="evidence" value="ECO:0007669"/>
    <property type="project" value="UniProtKB-KW"/>
</dbReference>
<dbReference type="RefSeq" id="WP_006302640.1">
    <property type="nucleotide sequence ID" value="NZ_ACGK02000001.1"/>
</dbReference>
<feature type="compositionally biased region" description="Polar residues" evidence="17">
    <location>
        <begin position="25"/>
        <end position="35"/>
    </location>
</feature>
<dbReference type="InterPro" id="IPR001182">
    <property type="entry name" value="FtsW/RodA"/>
</dbReference>
<dbReference type="GO" id="GO:0032153">
    <property type="term" value="C:cell division site"/>
    <property type="evidence" value="ECO:0007669"/>
    <property type="project" value="TreeGrafter"/>
</dbReference>
<feature type="transmembrane region" description="Helical" evidence="18">
    <location>
        <begin position="144"/>
        <end position="167"/>
    </location>
</feature>
<evidence type="ECO:0000256" key="18">
    <source>
        <dbReference type="SAM" id="Phobius"/>
    </source>
</evidence>
<keyword evidence="8 18" id="KW-0472">Membrane</keyword>
<sequence>MQRQNESAQRRKRAYTKRGAAADRFQSQQRPQTLRTRVDRRSQANITSAKGQARNAHLSFVDKLRSVPARFMQPRILFVTAVTILTAVGILMVFSASSIVALTNSVQGNNPAFYLLRQLIFLAIAILFAYIISRVDYHLLLFQFLPAIACIVFGLLLMIFIPAIGHGSGGASRWISIAGFTLQPSEFAKFVLILIFVRLTVDYAYKKYNVHSYVKQLVVCIGIPMLLILVQPDKGTTLVLCCTFIITALYAGISGRSCLMLIIGGLLAFIGLSLKDEYSRLRLLGMLDPWKSPDKFGYQLIQGFYAFAHGGLFGVGVGMGKQKYGYLPMAYNDFIFSVIGEELGLVGALVVLCCFGLIMYAGLKIAEHAPDLHGQLIVIACTFLFAIQTLLNITGVLGLFPLSGKPIPFVSYGGSSIISSFMLVGLVLSVSRASHLPTTAHDRARADLSLAPNFLGAGAQDASVEQARVEQLPYRQKFGHKNTHDEHMHITTNARGFRRISVAPSARERLRNDSSRRSDRRGR</sequence>
<dbReference type="Pfam" id="PF01098">
    <property type="entry name" value="FTSW_RODA_SPOVE"/>
    <property type="match status" value="1"/>
</dbReference>
<feature type="transmembrane region" description="Helical" evidence="18">
    <location>
        <begin position="112"/>
        <end position="132"/>
    </location>
</feature>
<evidence type="ECO:0000256" key="14">
    <source>
        <dbReference type="ARBA" id="ARBA00044770"/>
    </source>
</evidence>
<feature type="transmembrane region" description="Helical" evidence="18">
    <location>
        <begin position="212"/>
        <end position="230"/>
    </location>
</feature>
<keyword evidence="6" id="KW-0573">Peptidoglycan synthesis</keyword>
<comment type="subcellular location">
    <subcellularLocation>
        <location evidence="1">Membrane</location>
        <topology evidence="1">Multi-pass membrane protein</topology>
    </subcellularLocation>
</comment>
<gene>
    <name evidence="19" type="ORF">HMPREF0091_10463</name>
</gene>
<evidence type="ECO:0000313" key="20">
    <source>
        <dbReference type="Proteomes" id="UP000005947"/>
    </source>
</evidence>
<dbReference type="EC" id="2.4.99.28" evidence="14"/>
<evidence type="ECO:0000256" key="2">
    <source>
        <dbReference type="ARBA" id="ARBA00022676"/>
    </source>
</evidence>
<evidence type="ECO:0000256" key="3">
    <source>
        <dbReference type="ARBA" id="ARBA00022679"/>
    </source>
</evidence>
<dbReference type="AlphaFoldDB" id="F1T472"/>
<feature type="transmembrane region" description="Helical" evidence="18">
    <location>
        <begin position="343"/>
        <end position="363"/>
    </location>
</feature>
<keyword evidence="7 18" id="KW-1133">Transmembrane helix</keyword>
<proteinExistence type="inferred from homology"/>
<evidence type="ECO:0000256" key="11">
    <source>
        <dbReference type="ARBA" id="ARBA00038053"/>
    </source>
</evidence>
<feature type="region of interest" description="Disordered" evidence="17">
    <location>
        <begin position="1"/>
        <end position="50"/>
    </location>
</feature>
<dbReference type="Proteomes" id="UP000005947">
    <property type="component" value="Unassembled WGS sequence"/>
</dbReference>
<protein>
    <recommendedName>
        <fullName evidence="12">Probable peptidoglycan glycosyltransferase FtsW</fullName>
        <ecNumber evidence="14">2.4.99.28</ecNumber>
    </recommendedName>
    <alternativeName>
        <fullName evidence="13">Cell division protein FtsW</fullName>
    </alternativeName>
    <alternativeName>
        <fullName evidence="10">Cell wall polymerase</fullName>
    </alternativeName>
    <alternativeName>
        <fullName evidence="9">Peptidoglycan polymerase</fullName>
    </alternativeName>
</protein>
<evidence type="ECO:0000256" key="10">
    <source>
        <dbReference type="ARBA" id="ARBA00033270"/>
    </source>
</evidence>
<feature type="transmembrane region" description="Helical" evidence="18">
    <location>
        <begin position="375"/>
        <end position="397"/>
    </location>
</feature>
<evidence type="ECO:0000256" key="7">
    <source>
        <dbReference type="ARBA" id="ARBA00022989"/>
    </source>
</evidence>
<keyword evidence="2" id="KW-0328">Glycosyltransferase</keyword>
<accession>F1T472</accession>
<dbReference type="GeneID" id="93210078"/>
<name>F1T472_9ACTN</name>
<evidence type="ECO:0000256" key="6">
    <source>
        <dbReference type="ARBA" id="ARBA00022984"/>
    </source>
</evidence>
<evidence type="ECO:0000256" key="5">
    <source>
        <dbReference type="ARBA" id="ARBA00022960"/>
    </source>
</evidence>
<comment type="similarity">
    <text evidence="11">Belongs to the SEDS family. FtsW subfamily.</text>
</comment>
<dbReference type="GO" id="GO:0008955">
    <property type="term" value="F:peptidoglycan glycosyltransferase activity"/>
    <property type="evidence" value="ECO:0007669"/>
    <property type="project" value="UniProtKB-EC"/>
</dbReference>
<evidence type="ECO:0000256" key="13">
    <source>
        <dbReference type="ARBA" id="ARBA00041418"/>
    </source>
</evidence>
<organism evidence="19 20">
    <name type="scientific">Fannyhessea vaginae DSM 15829</name>
    <dbReference type="NCBI Taxonomy" id="525256"/>
    <lineage>
        <taxon>Bacteria</taxon>
        <taxon>Bacillati</taxon>
        <taxon>Actinomycetota</taxon>
        <taxon>Coriobacteriia</taxon>
        <taxon>Coriobacteriales</taxon>
        <taxon>Atopobiaceae</taxon>
        <taxon>Fannyhessea</taxon>
    </lineage>
</organism>
<keyword evidence="5" id="KW-0133">Cell shape</keyword>
<keyword evidence="3" id="KW-0808">Transferase</keyword>
<comment type="function">
    <text evidence="16">Peptidoglycan polymerase that is essential for cell division.</text>
</comment>
<comment type="catalytic activity">
    <reaction evidence="15">
        <text>[GlcNAc-(1-&gt;4)-Mur2Ac(oyl-L-Ala-gamma-D-Glu-L-Lys-D-Ala-D-Ala)](n)-di-trans,octa-cis-undecaprenyl diphosphate + beta-D-GlcNAc-(1-&gt;4)-Mur2Ac(oyl-L-Ala-gamma-D-Glu-L-Lys-D-Ala-D-Ala)-di-trans,octa-cis-undecaprenyl diphosphate = [GlcNAc-(1-&gt;4)-Mur2Ac(oyl-L-Ala-gamma-D-Glu-L-Lys-D-Ala-D-Ala)](n+1)-di-trans,octa-cis-undecaprenyl diphosphate + di-trans,octa-cis-undecaprenyl diphosphate + H(+)</text>
        <dbReference type="Rhea" id="RHEA:23708"/>
        <dbReference type="Rhea" id="RHEA-COMP:9602"/>
        <dbReference type="Rhea" id="RHEA-COMP:9603"/>
        <dbReference type="ChEBI" id="CHEBI:15378"/>
        <dbReference type="ChEBI" id="CHEBI:58405"/>
        <dbReference type="ChEBI" id="CHEBI:60033"/>
        <dbReference type="ChEBI" id="CHEBI:78435"/>
        <dbReference type="EC" id="2.4.99.28"/>
    </reaction>
</comment>
<dbReference type="GO" id="GO:0015648">
    <property type="term" value="F:lipid-linked peptidoglycan transporter activity"/>
    <property type="evidence" value="ECO:0007669"/>
    <property type="project" value="TreeGrafter"/>
</dbReference>
<reference evidence="19 20" key="1">
    <citation type="submission" date="2011-02" db="EMBL/GenBank/DDBJ databases">
        <authorList>
            <person name="Muzny D."/>
            <person name="Qin X."/>
            <person name="Buhay C."/>
            <person name="Dugan-Rocha S."/>
            <person name="Ding Y."/>
            <person name="Chen G."/>
            <person name="Hawes A."/>
            <person name="Holder M."/>
            <person name="Jhangiani S."/>
            <person name="Johnson A."/>
            <person name="Khan Z."/>
            <person name="Li Z."/>
            <person name="Liu W."/>
            <person name="Liu X."/>
            <person name="Perez L."/>
            <person name="Shen H."/>
            <person name="Wang Q."/>
            <person name="Watt J."/>
            <person name="Xi L."/>
            <person name="Xin Y."/>
            <person name="Zhou J."/>
            <person name="Deng J."/>
            <person name="Jiang H."/>
            <person name="Liu Y."/>
            <person name="Qu J."/>
            <person name="Song X.-Z."/>
            <person name="Zhang L."/>
            <person name="Villasana D."/>
            <person name="Johnson A."/>
            <person name="Liu J."/>
            <person name="Liyanage D."/>
            <person name="Lorensuhewa L."/>
            <person name="Robinson T."/>
            <person name="Song A."/>
            <person name="Song B.-B."/>
            <person name="Dinh H."/>
            <person name="Thornton R."/>
            <person name="Coyle M."/>
            <person name="Francisco L."/>
            <person name="Jackson L."/>
            <person name="Javaid M."/>
            <person name="Korchina V."/>
            <person name="Kovar C."/>
            <person name="Mata R."/>
            <person name="Mathew T."/>
            <person name="Ngo R."/>
            <person name="Nguyen L."/>
            <person name="Nguyen N."/>
            <person name="Okwuonu G."/>
            <person name="Ongeri F."/>
            <person name="Pham C."/>
            <person name="Simmons D."/>
            <person name="Wilczek-Boney K."/>
            <person name="Hale W."/>
            <person name="Jakkamsetti A."/>
            <person name="Pham P."/>
            <person name="Ruth R."/>
            <person name="San Lucas F."/>
            <person name="Warren J."/>
            <person name="Zhang J."/>
            <person name="Zhao Z."/>
            <person name="Zhou C."/>
            <person name="Zhu D."/>
            <person name="Lee S."/>
            <person name="Bess C."/>
            <person name="Blankenburg K."/>
            <person name="Forbes L."/>
            <person name="Fu Q."/>
            <person name="Gubbala S."/>
            <person name="Hirani K."/>
            <person name="Jayaseelan J.C."/>
            <person name="Lara F."/>
            <person name="Munidasa M."/>
            <person name="Palculict T."/>
            <person name="Patil S."/>
            <person name="Pu L.-L."/>
            <person name="Saada N."/>
            <person name="Tang L."/>
            <person name="Weissenberger G."/>
            <person name="Zhu Y."/>
            <person name="Hemphill L."/>
            <person name="Shang Y."/>
            <person name="Youmans B."/>
            <person name="Ayvaz T."/>
            <person name="Ross M."/>
            <person name="Santibanez J."/>
            <person name="Aqrawi P."/>
            <person name="Gross S."/>
            <person name="Joshi V."/>
            <person name="Fowler G."/>
            <person name="Nazareth L."/>
            <person name="Reid J."/>
            <person name="Worley K."/>
            <person name="Petrosino J."/>
            <person name="Highlander S."/>
            <person name="Gibbs R."/>
        </authorList>
    </citation>
    <scope>NUCLEOTIDE SEQUENCE [LARGE SCALE GENOMIC DNA]</scope>
    <source>
        <strain evidence="19 20">DSM 15829</strain>
    </source>
</reference>
<feature type="transmembrane region" description="Helical" evidence="18">
    <location>
        <begin position="76"/>
        <end position="100"/>
    </location>
</feature>
<feature type="compositionally biased region" description="Basic and acidic residues" evidence="17">
    <location>
        <begin position="506"/>
        <end position="517"/>
    </location>
</feature>
<evidence type="ECO:0000256" key="8">
    <source>
        <dbReference type="ARBA" id="ARBA00023136"/>
    </source>
</evidence>
<feature type="transmembrane region" description="Helical" evidence="18">
    <location>
        <begin position="258"/>
        <end position="274"/>
    </location>
</feature>
<dbReference type="PANTHER" id="PTHR30474:SF2">
    <property type="entry name" value="PEPTIDOGLYCAN GLYCOSYLTRANSFERASE FTSW-RELATED"/>
    <property type="match status" value="1"/>
</dbReference>
<evidence type="ECO:0000256" key="16">
    <source>
        <dbReference type="ARBA" id="ARBA00049966"/>
    </source>
</evidence>
<feature type="transmembrane region" description="Helical" evidence="18">
    <location>
        <begin position="409"/>
        <end position="428"/>
    </location>
</feature>
<evidence type="ECO:0000256" key="9">
    <source>
        <dbReference type="ARBA" id="ARBA00032370"/>
    </source>
</evidence>
<evidence type="ECO:0000256" key="15">
    <source>
        <dbReference type="ARBA" id="ARBA00049902"/>
    </source>
</evidence>
<feature type="region of interest" description="Disordered" evidence="17">
    <location>
        <begin position="503"/>
        <end position="523"/>
    </location>
</feature>
<evidence type="ECO:0000256" key="1">
    <source>
        <dbReference type="ARBA" id="ARBA00004141"/>
    </source>
</evidence>
<keyword evidence="4 18" id="KW-0812">Transmembrane</keyword>
<dbReference type="eggNOG" id="COG0772">
    <property type="taxonomic scope" value="Bacteria"/>
</dbReference>
<comment type="caution">
    <text evidence="19">The sequence shown here is derived from an EMBL/GenBank/DDBJ whole genome shotgun (WGS) entry which is preliminary data.</text>
</comment>
<evidence type="ECO:0000256" key="4">
    <source>
        <dbReference type="ARBA" id="ARBA00022692"/>
    </source>
</evidence>
<dbReference type="OrthoDB" id="9768187at2"/>
<keyword evidence="20" id="KW-1185">Reference proteome</keyword>
<dbReference type="PANTHER" id="PTHR30474">
    <property type="entry name" value="CELL CYCLE PROTEIN"/>
    <property type="match status" value="1"/>
</dbReference>
<dbReference type="GO" id="GO:0005886">
    <property type="term" value="C:plasma membrane"/>
    <property type="evidence" value="ECO:0007669"/>
    <property type="project" value="TreeGrafter"/>
</dbReference>